<dbReference type="AlphaFoldDB" id="A0A132MJ73"/>
<evidence type="ECO:0000313" key="4">
    <source>
        <dbReference type="Proteomes" id="UP000070188"/>
    </source>
</evidence>
<dbReference type="Proteomes" id="UP000070598">
    <property type="component" value="Unassembled WGS sequence"/>
</dbReference>
<evidence type="ECO:0000313" key="5">
    <source>
        <dbReference type="Proteomes" id="UP000070598"/>
    </source>
</evidence>
<dbReference type="EMBL" id="JYIJ01000019">
    <property type="protein sequence ID" value="KWW97815.1"/>
    <property type="molecule type" value="Genomic_DNA"/>
</dbReference>
<reference evidence="2" key="3">
    <citation type="submission" date="2015-04" db="EMBL/GenBank/DDBJ databases">
        <title>Physiological reanalysis, assessment of diazotrophy, and genome sequences of multiple isolates of Streptomyces thermoautotrophicus.</title>
        <authorList>
            <person name="MacKellar D.C."/>
            <person name="Lieber L."/>
            <person name="Norman J."/>
            <person name="Bolger A."/>
            <person name="Tobin C."/>
            <person name="Murray J.W."/>
            <person name="Woodward J."/>
            <person name="Friesen M."/>
            <person name="Prell J."/>
        </authorList>
    </citation>
    <scope>NUCLEOTIDE SEQUENCE [LARGE SCALE GENOMIC DNA]</scope>
    <source>
        <strain evidence="2">H1</strain>
    </source>
</reference>
<protein>
    <submittedName>
        <fullName evidence="1">Uncharacterized protein</fullName>
    </submittedName>
</protein>
<dbReference type="EMBL" id="LAXD01000001">
    <property type="protein sequence ID" value="KWW98461.1"/>
    <property type="molecule type" value="Genomic_DNA"/>
</dbReference>
<dbReference type="RefSeq" id="WP_066883201.1">
    <property type="nucleotide sequence ID" value="NZ_JYIJ01000019.1"/>
</dbReference>
<dbReference type="PATRIC" id="fig|1469144.10.peg.150"/>
<gene>
    <name evidence="2" type="ORF">LI90_81</name>
    <name evidence="1" type="ORF">TH66_20455</name>
    <name evidence="3" type="ORF">TR74_17165</name>
</gene>
<evidence type="ECO:0000313" key="3">
    <source>
        <dbReference type="EMBL" id="KWX07909.1"/>
    </source>
</evidence>
<reference evidence="5" key="2">
    <citation type="submission" date="2015-02" db="EMBL/GenBank/DDBJ databases">
        <title>Physiological reanalysis, assessment of diazotrophy, and genome sequences of multiple isolates of Streptomyces thermoautotrophicus.</title>
        <authorList>
            <person name="MacKellar D.C."/>
            <person name="Lieber L."/>
            <person name="Norman J."/>
            <person name="Bolger A."/>
            <person name="Tobin C."/>
            <person name="Murray J.W."/>
            <person name="Friesen M."/>
            <person name="Prell J."/>
        </authorList>
    </citation>
    <scope>NUCLEOTIDE SEQUENCE [LARGE SCALE GENOMIC DNA]</scope>
    <source>
        <strain evidence="5">UBT1</strain>
    </source>
</reference>
<accession>A0A132MJ73</accession>
<dbReference type="EMBL" id="JYIK01001026">
    <property type="protein sequence ID" value="KWX07909.1"/>
    <property type="molecule type" value="Genomic_DNA"/>
</dbReference>
<name>A0A132MJ73_9ACTN</name>
<evidence type="ECO:0000313" key="6">
    <source>
        <dbReference type="Proteomes" id="UP000070659"/>
    </source>
</evidence>
<dbReference type="Proteomes" id="UP000070659">
    <property type="component" value="Unassembled WGS sequence"/>
</dbReference>
<evidence type="ECO:0000313" key="2">
    <source>
        <dbReference type="EMBL" id="KWW98461.1"/>
    </source>
</evidence>
<organism evidence="1 6">
    <name type="scientific">Carbonactinospora thermoautotrophica</name>
    <dbReference type="NCBI Taxonomy" id="1469144"/>
    <lineage>
        <taxon>Bacteria</taxon>
        <taxon>Bacillati</taxon>
        <taxon>Actinomycetota</taxon>
        <taxon>Actinomycetes</taxon>
        <taxon>Kitasatosporales</taxon>
        <taxon>Carbonactinosporaceae</taxon>
        <taxon>Carbonactinospora</taxon>
    </lineage>
</organism>
<evidence type="ECO:0000313" key="1">
    <source>
        <dbReference type="EMBL" id="KWW97815.1"/>
    </source>
</evidence>
<reference evidence="4" key="4">
    <citation type="submission" date="2015-04" db="EMBL/GenBank/DDBJ databases">
        <title>Physiological reanalysis, assessment of diazotrophy, and genome sequences of multiple isolates of Streptomyces thermoautotrophicus.</title>
        <authorList>
            <person name="MacKellar D.C."/>
            <person name="Lieber L."/>
            <person name="Norman J."/>
            <person name="Bolger A."/>
            <person name="Tobin C."/>
            <person name="Murray J.W."/>
            <person name="Chang R."/>
            <person name="Ford T."/>
            <person name="Nguyen P.Q."/>
            <person name="Woodward J."/>
            <person name="Permingeat H."/>
            <person name="Joshi N.S."/>
            <person name="Silver P.A."/>
            <person name="Usadel B."/>
            <person name="Rutherford A.W."/>
            <person name="Friesen M."/>
            <person name="Prell J."/>
        </authorList>
    </citation>
    <scope>NUCLEOTIDE SEQUENCE [LARGE SCALE GENOMIC DNA]</scope>
    <source>
        <strain evidence="4">H1</strain>
    </source>
</reference>
<reference evidence="1 6" key="1">
    <citation type="submission" date="2015-02" db="EMBL/GenBank/DDBJ databases">
        <title>Physiological reanalysis, assessment of diazotrophy, and genome sequences of multiple isolates of Streptomyces thermoautotrophicus.</title>
        <authorList>
            <person name="MacKellar D.C."/>
            <person name="Lieber L."/>
            <person name="Norman J."/>
            <person name="Bolger A."/>
            <person name="Tobin C."/>
            <person name="Murray J.W."/>
            <person name="Prell J."/>
        </authorList>
    </citation>
    <scope>NUCLEOTIDE SEQUENCE [LARGE SCALE GENOMIC DNA]</scope>
    <source>
        <strain evidence="1 6">UBT1</strain>
    </source>
</reference>
<dbReference type="Proteomes" id="UP000070188">
    <property type="component" value="Unassembled WGS sequence"/>
</dbReference>
<proteinExistence type="predicted"/>
<comment type="caution">
    <text evidence="1">The sequence shown here is derived from an EMBL/GenBank/DDBJ whole genome shotgun (WGS) entry which is preliminary data.</text>
</comment>
<sequence length="73" mass="7966">MSAPHVTRQVPAHDANDVLARLRLALVESGAGDLRFLCRAEVDATQGVCIRFAPLNLERAERLIAALYGRGRP</sequence>
<keyword evidence="4" id="KW-1185">Reference proteome</keyword>